<dbReference type="EMBL" id="CM010723">
    <property type="protein sequence ID" value="RZC78910.1"/>
    <property type="molecule type" value="Genomic_DNA"/>
</dbReference>
<accession>A0A4Y7L2R2</accession>
<dbReference type="AlphaFoldDB" id="A0A4Y7L2R2"/>
<evidence type="ECO:0000313" key="1">
    <source>
        <dbReference type="EMBL" id="RZC78910.1"/>
    </source>
</evidence>
<protein>
    <submittedName>
        <fullName evidence="1">Uncharacterized protein</fullName>
    </submittedName>
</protein>
<reference evidence="1 2" key="1">
    <citation type="journal article" date="2018" name="Science">
        <title>The opium poppy genome and morphinan production.</title>
        <authorList>
            <person name="Guo L."/>
            <person name="Winzer T."/>
            <person name="Yang X."/>
            <person name="Li Y."/>
            <person name="Ning Z."/>
            <person name="He Z."/>
            <person name="Teodor R."/>
            <person name="Lu Y."/>
            <person name="Bowser T.A."/>
            <person name="Graham I.A."/>
            <person name="Ye K."/>
        </authorList>
    </citation>
    <scope>NUCLEOTIDE SEQUENCE [LARGE SCALE GENOMIC DNA]</scope>
    <source>
        <strain evidence="2">cv. HN1</strain>
        <tissue evidence="1">Leaves</tissue>
    </source>
</reference>
<evidence type="ECO:0000313" key="2">
    <source>
        <dbReference type="Proteomes" id="UP000316621"/>
    </source>
</evidence>
<dbReference type="Proteomes" id="UP000316621">
    <property type="component" value="Chromosome 9"/>
</dbReference>
<organism evidence="1 2">
    <name type="scientific">Papaver somniferum</name>
    <name type="common">Opium poppy</name>
    <dbReference type="NCBI Taxonomy" id="3469"/>
    <lineage>
        <taxon>Eukaryota</taxon>
        <taxon>Viridiplantae</taxon>
        <taxon>Streptophyta</taxon>
        <taxon>Embryophyta</taxon>
        <taxon>Tracheophyta</taxon>
        <taxon>Spermatophyta</taxon>
        <taxon>Magnoliopsida</taxon>
        <taxon>Ranunculales</taxon>
        <taxon>Papaveraceae</taxon>
        <taxon>Papaveroideae</taxon>
        <taxon>Papaver</taxon>
    </lineage>
</organism>
<name>A0A4Y7L2R2_PAPSO</name>
<sequence>MEFEEELSIIGFILEHKIVKAIRPVGSLEGYILYAGNGNRRMGLDT</sequence>
<keyword evidence="2" id="KW-1185">Reference proteome</keyword>
<proteinExistence type="predicted"/>
<dbReference type="Gramene" id="RZC78910">
    <property type="protein sequence ID" value="RZC78910"/>
    <property type="gene ID" value="C5167_003126"/>
</dbReference>
<gene>
    <name evidence="1" type="ORF">C5167_003126</name>
</gene>